<dbReference type="AlphaFoldDB" id="A0A5K4EKN2"/>
<dbReference type="WBParaSite" id="Smp_126800.4">
    <property type="protein sequence ID" value="Smp_126800.4"/>
    <property type="gene ID" value="Smp_126800"/>
</dbReference>
<dbReference type="Gene3D" id="2.20.70.10">
    <property type="match status" value="1"/>
</dbReference>
<protein>
    <submittedName>
        <fullName evidence="2">Putative mkiaa1688 protein</fullName>
    </submittedName>
</protein>
<accession>A0A5K4EKN2</accession>
<feature type="domain" description="WW" evidence="1">
    <location>
        <begin position="47"/>
        <end position="78"/>
    </location>
</feature>
<evidence type="ECO:0000313" key="2">
    <source>
        <dbReference type="WBParaSite" id="Smp_126800.4"/>
    </source>
</evidence>
<proteinExistence type="predicted"/>
<dbReference type="InterPro" id="IPR001202">
    <property type="entry name" value="WW_dom"/>
</dbReference>
<dbReference type="PANTHER" id="PTHR45876:SF8">
    <property type="entry name" value="FI04035P"/>
    <property type="match status" value="1"/>
</dbReference>
<name>A0A5K4EKN2_SCHMA</name>
<dbReference type="InterPro" id="IPR036020">
    <property type="entry name" value="WW_dom_sf"/>
</dbReference>
<dbReference type="Pfam" id="PF00397">
    <property type="entry name" value="WW"/>
    <property type="match status" value="1"/>
</dbReference>
<dbReference type="GO" id="GO:0005096">
    <property type="term" value="F:GTPase activator activity"/>
    <property type="evidence" value="ECO:0007669"/>
    <property type="project" value="TreeGrafter"/>
</dbReference>
<dbReference type="ExpressionAtlas" id="A0A5K4EKN2">
    <property type="expression patterns" value="baseline"/>
</dbReference>
<dbReference type="PROSITE" id="PS50020">
    <property type="entry name" value="WW_DOMAIN_2"/>
    <property type="match status" value="1"/>
</dbReference>
<dbReference type="InParanoid" id="A0A5K4EKN2"/>
<sequence>MDISDFNRYDWVQLVDPKSQQLMYINLKSGECSRDPPKNTKYKAVSPNQWWELFDVKVQRNYYYNSSTRETVWEKPVDGDIIPLAKIQLLQQNLQPSSSIIQKSLSIVVHPKNNQTLE</sequence>
<dbReference type="SMART" id="SM00456">
    <property type="entry name" value="WW"/>
    <property type="match status" value="1"/>
</dbReference>
<dbReference type="PANTHER" id="PTHR45876">
    <property type="entry name" value="FI04035P"/>
    <property type="match status" value="1"/>
</dbReference>
<reference evidence="2" key="1">
    <citation type="submission" date="2019-11" db="UniProtKB">
        <authorList>
            <consortium name="WormBaseParasite"/>
        </authorList>
    </citation>
    <scope>IDENTIFICATION</scope>
    <source>
        <strain evidence="2">Puerto Rican</strain>
    </source>
</reference>
<dbReference type="GO" id="GO:0005737">
    <property type="term" value="C:cytoplasm"/>
    <property type="evidence" value="ECO:0007669"/>
    <property type="project" value="TreeGrafter"/>
</dbReference>
<dbReference type="STRING" id="6183.A0A5K4EKN2"/>
<dbReference type="SUPFAM" id="SSF51045">
    <property type="entry name" value="WW domain"/>
    <property type="match status" value="1"/>
</dbReference>
<evidence type="ECO:0000259" key="1">
    <source>
        <dbReference type="PROSITE" id="PS50020"/>
    </source>
</evidence>
<organism evidence="2">
    <name type="scientific">Schistosoma mansoni</name>
    <name type="common">Blood fluke</name>
    <dbReference type="NCBI Taxonomy" id="6183"/>
    <lineage>
        <taxon>Eukaryota</taxon>
        <taxon>Metazoa</taxon>
        <taxon>Spiralia</taxon>
        <taxon>Lophotrochozoa</taxon>
        <taxon>Platyhelminthes</taxon>
        <taxon>Trematoda</taxon>
        <taxon>Digenea</taxon>
        <taxon>Strigeidida</taxon>
        <taxon>Schistosomatoidea</taxon>
        <taxon>Schistosomatidae</taxon>
        <taxon>Schistosoma</taxon>
    </lineage>
</organism>
<dbReference type="CDD" id="cd00201">
    <property type="entry name" value="WW"/>
    <property type="match status" value="1"/>
</dbReference>